<dbReference type="EMBL" id="VDCQ01000066">
    <property type="protein sequence ID" value="TNJ62042.1"/>
    <property type="molecule type" value="Genomic_DNA"/>
</dbReference>
<feature type="region of interest" description="Disordered" evidence="1">
    <location>
        <begin position="1"/>
        <end position="25"/>
    </location>
</feature>
<sequence length="93" mass="10442">MEIEKPERQNVEGESRKRVKANRGAPGMDKTGFIACEKDLKNNLYKIDRMSSGSYMPIAVKGVEIPKKDGKKRLLSVPIVYSYCTPPSLVLEL</sequence>
<comment type="caution">
    <text evidence="2">The sequence shown here is derived from an EMBL/GenBank/DDBJ whole genome shotgun (WGS) entry which is preliminary data.</text>
</comment>
<keyword evidence="3" id="KW-1185">Reference proteome</keyword>
<dbReference type="OrthoDB" id="9793236at2"/>
<accession>A0A5C4SZ53</accession>
<evidence type="ECO:0000313" key="2">
    <source>
        <dbReference type="EMBL" id="TNJ62042.1"/>
    </source>
</evidence>
<gene>
    <name evidence="2" type="ORF">FE784_32480</name>
</gene>
<evidence type="ECO:0000256" key="1">
    <source>
        <dbReference type="SAM" id="MobiDB-lite"/>
    </source>
</evidence>
<keyword evidence="2" id="KW-0548">Nucleotidyltransferase</keyword>
<dbReference type="AlphaFoldDB" id="A0A5C4SZ53"/>
<dbReference type="RefSeq" id="WP_139606415.1">
    <property type="nucleotide sequence ID" value="NZ_VDCQ01000066.1"/>
</dbReference>
<evidence type="ECO:0000313" key="3">
    <source>
        <dbReference type="Proteomes" id="UP000307943"/>
    </source>
</evidence>
<dbReference type="GO" id="GO:0003964">
    <property type="term" value="F:RNA-directed DNA polymerase activity"/>
    <property type="evidence" value="ECO:0007669"/>
    <property type="project" value="UniProtKB-KW"/>
</dbReference>
<keyword evidence="2" id="KW-0695">RNA-directed DNA polymerase</keyword>
<dbReference type="Proteomes" id="UP000307943">
    <property type="component" value="Unassembled WGS sequence"/>
</dbReference>
<protein>
    <submittedName>
        <fullName evidence="2">Reverse transcriptase</fullName>
    </submittedName>
</protein>
<feature type="compositionally biased region" description="Basic and acidic residues" evidence="1">
    <location>
        <begin position="1"/>
        <end position="16"/>
    </location>
</feature>
<keyword evidence="2" id="KW-0808">Transferase</keyword>
<organism evidence="2 3">
    <name type="scientific">Paenibacillus hemerocallicola</name>
    <dbReference type="NCBI Taxonomy" id="1172614"/>
    <lineage>
        <taxon>Bacteria</taxon>
        <taxon>Bacillati</taxon>
        <taxon>Bacillota</taxon>
        <taxon>Bacilli</taxon>
        <taxon>Bacillales</taxon>
        <taxon>Paenibacillaceae</taxon>
        <taxon>Paenibacillus</taxon>
    </lineage>
</organism>
<proteinExistence type="predicted"/>
<name>A0A5C4SZ53_9BACL</name>
<reference evidence="2 3" key="1">
    <citation type="submission" date="2019-05" db="EMBL/GenBank/DDBJ databases">
        <title>We sequenced the genome of Paenibacillus hemerocallicola KCTC 33185 for further insight into its adaptation and study the phylogeny of Paenibacillus.</title>
        <authorList>
            <person name="Narsing Rao M.P."/>
        </authorList>
    </citation>
    <scope>NUCLEOTIDE SEQUENCE [LARGE SCALE GENOMIC DNA]</scope>
    <source>
        <strain evidence="2 3">KCTC 33185</strain>
    </source>
</reference>